<name>A0A0L0F875_9EUKA</name>
<dbReference type="EMBL" id="KQ246558">
    <property type="protein sequence ID" value="KNC72751.1"/>
    <property type="molecule type" value="Genomic_DNA"/>
</dbReference>
<accession>A0A0L0F875</accession>
<feature type="non-terminal residue" evidence="1">
    <location>
        <position position="140"/>
    </location>
</feature>
<protein>
    <submittedName>
        <fullName evidence="1">Uncharacterized protein</fullName>
    </submittedName>
</protein>
<evidence type="ECO:0000313" key="2">
    <source>
        <dbReference type="Proteomes" id="UP000054560"/>
    </source>
</evidence>
<proteinExistence type="predicted"/>
<dbReference type="AlphaFoldDB" id="A0A0L0F875"/>
<gene>
    <name evidence="1" type="ORF">SARC_14689</name>
</gene>
<dbReference type="Proteomes" id="UP000054560">
    <property type="component" value="Unassembled WGS sequence"/>
</dbReference>
<reference evidence="1 2" key="1">
    <citation type="submission" date="2011-02" db="EMBL/GenBank/DDBJ databases">
        <title>The Genome Sequence of Sphaeroforma arctica JP610.</title>
        <authorList>
            <consortium name="The Broad Institute Genome Sequencing Platform"/>
            <person name="Russ C."/>
            <person name="Cuomo C."/>
            <person name="Young S.K."/>
            <person name="Zeng Q."/>
            <person name="Gargeya S."/>
            <person name="Alvarado L."/>
            <person name="Berlin A."/>
            <person name="Chapman S.B."/>
            <person name="Chen Z."/>
            <person name="Freedman E."/>
            <person name="Gellesch M."/>
            <person name="Goldberg J."/>
            <person name="Griggs A."/>
            <person name="Gujja S."/>
            <person name="Heilman E."/>
            <person name="Heiman D."/>
            <person name="Howarth C."/>
            <person name="Mehta T."/>
            <person name="Neiman D."/>
            <person name="Pearson M."/>
            <person name="Roberts A."/>
            <person name="Saif S."/>
            <person name="Shea T."/>
            <person name="Shenoy N."/>
            <person name="Sisk P."/>
            <person name="Stolte C."/>
            <person name="Sykes S."/>
            <person name="White J."/>
            <person name="Yandava C."/>
            <person name="Burger G."/>
            <person name="Gray M.W."/>
            <person name="Holland P.W.H."/>
            <person name="King N."/>
            <person name="Lang F.B.F."/>
            <person name="Roger A.J."/>
            <person name="Ruiz-Trillo I."/>
            <person name="Haas B."/>
            <person name="Nusbaum C."/>
            <person name="Birren B."/>
        </authorList>
    </citation>
    <scope>NUCLEOTIDE SEQUENCE [LARGE SCALE GENOMIC DNA]</scope>
    <source>
        <strain evidence="1 2">JP610</strain>
    </source>
</reference>
<sequence length="140" mass="15764">MISCVIGEESVQHHSFSSRPLISWGKVFLHKDADAPYYAPLPCRIRTCSTGGISNLYESFGTIKSADTVATTHIETYPGFVLGVVFPFYNETRQEMERSLHQFQTQLDVANSDSRTACTEHILLTMDGWDKCSNSMKTYL</sequence>
<dbReference type="GeneID" id="25915193"/>
<organism evidence="1 2">
    <name type="scientific">Sphaeroforma arctica JP610</name>
    <dbReference type="NCBI Taxonomy" id="667725"/>
    <lineage>
        <taxon>Eukaryota</taxon>
        <taxon>Ichthyosporea</taxon>
        <taxon>Ichthyophonida</taxon>
        <taxon>Sphaeroforma</taxon>
    </lineage>
</organism>
<evidence type="ECO:0000313" key="1">
    <source>
        <dbReference type="EMBL" id="KNC72751.1"/>
    </source>
</evidence>
<dbReference type="RefSeq" id="XP_014146653.1">
    <property type="nucleotide sequence ID" value="XM_014291178.1"/>
</dbReference>
<keyword evidence="2" id="KW-1185">Reference proteome</keyword>